<dbReference type="InterPro" id="IPR021508">
    <property type="entry name" value="Gp17-like"/>
</dbReference>
<keyword evidence="2" id="KW-1185">Reference proteome</keyword>
<evidence type="ECO:0008006" key="3">
    <source>
        <dbReference type="Google" id="ProtNLM"/>
    </source>
</evidence>
<dbReference type="EMBL" id="FZQA01000001">
    <property type="protein sequence ID" value="SNT67577.1"/>
    <property type="molecule type" value="Genomic_DNA"/>
</dbReference>
<dbReference type="Pfam" id="PF11367">
    <property type="entry name" value="Tail_completion_gp17"/>
    <property type="match status" value="1"/>
</dbReference>
<dbReference type="AlphaFoldDB" id="A0A239PIW9"/>
<dbReference type="OrthoDB" id="7630456at2"/>
<sequence length="135" mass="14242">MTARAWALQKAVFAALAADAGVKDALGDPPRIHDEPPRNAVFPYAVLGEGRVAPLAGHDGAFVHEIRILIVSRHGGRREVKRALDALVGALDGADFPVEGARLVSVAFSGADVPRRRGAEPFEGAARFRVVTEAA</sequence>
<dbReference type="RefSeq" id="WP_089410611.1">
    <property type="nucleotide sequence ID" value="NZ_FZQA01000001.1"/>
</dbReference>
<evidence type="ECO:0000313" key="2">
    <source>
        <dbReference type="Proteomes" id="UP000198346"/>
    </source>
</evidence>
<evidence type="ECO:0000313" key="1">
    <source>
        <dbReference type="EMBL" id="SNT67577.1"/>
    </source>
</evidence>
<dbReference type="Proteomes" id="UP000198346">
    <property type="component" value="Unassembled WGS sequence"/>
</dbReference>
<accession>A0A239PIW9</accession>
<protein>
    <recommendedName>
        <fullName evidence="3">DUF3168 domain-containing protein</fullName>
    </recommendedName>
</protein>
<name>A0A239PIW9_9PROT</name>
<dbReference type="Gene3D" id="3.30.2000.30">
    <property type="match status" value="1"/>
</dbReference>
<organism evidence="1 2">
    <name type="scientific">Amphiplicatus metriothermophilus</name>
    <dbReference type="NCBI Taxonomy" id="1519374"/>
    <lineage>
        <taxon>Bacteria</taxon>
        <taxon>Pseudomonadati</taxon>
        <taxon>Pseudomonadota</taxon>
        <taxon>Alphaproteobacteria</taxon>
        <taxon>Parvularculales</taxon>
        <taxon>Parvularculaceae</taxon>
        <taxon>Amphiplicatus</taxon>
    </lineage>
</organism>
<gene>
    <name evidence="1" type="ORF">SAMN06297382_0067</name>
</gene>
<reference evidence="1 2" key="1">
    <citation type="submission" date="2017-07" db="EMBL/GenBank/DDBJ databases">
        <authorList>
            <person name="Sun Z.S."/>
            <person name="Albrecht U."/>
            <person name="Echele G."/>
            <person name="Lee C.C."/>
        </authorList>
    </citation>
    <scope>NUCLEOTIDE SEQUENCE [LARGE SCALE GENOMIC DNA]</scope>
    <source>
        <strain evidence="1 2">CGMCC 1.12710</strain>
    </source>
</reference>
<dbReference type="InterPro" id="IPR053745">
    <property type="entry name" value="Viral_Tail_Comp_sf"/>
</dbReference>
<proteinExistence type="predicted"/>